<comment type="caution">
    <text evidence="2">The sequence shown here is derived from an EMBL/GenBank/DDBJ whole genome shotgun (WGS) entry which is preliminary data.</text>
</comment>
<dbReference type="Proteomes" id="UP000054826">
    <property type="component" value="Unassembled WGS sequence"/>
</dbReference>
<dbReference type="EMBL" id="JYDV01004036">
    <property type="protein sequence ID" value="KRY95799.1"/>
    <property type="molecule type" value="Genomic_DNA"/>
</dbReference>
<sequence>LVIISESRFCLFHKYFLVKCQQFFIQHVHHLIIRSVMNSNNHHAHDLDSDAQFS</sequence>
<evidence type="ECO:0000313" key="2">
    <source>
        <dbReference type="EMBL" id="KRY96072.1"/>
    </source>
</evidence>
<feature type="non-terminal residue" evidence="2">
    <location>
        <position position="1"/>
    </location>
</feature>
<dbReference type="AlphaFoldDB" id="A0A0V1GCX1"/>
<proteinExistence type="predicted"/>
<dbReference type="EMBL" id="JYDV01003774">
    <property type="protein sequence ID" value="KRY96072.1"/>
    <property type="molecule type" value="Genomic_DNA"/>
</dbReference>
<gene>
    <name evidence="2" type="ORF">T4C_10027</name>
    <name evidence="1" type="ORF">T4C_4716</name>
</gene>
<organism evidence="2 3">
    <name type="scientific">Trichinella pseudospiralis</name>
    <name type="common">Parasitic roundworm</name>
    <dbReference type="NCBI Taxonomy" id="6337"/>
    <lineage>
        <taxon>Eukaryota</taxon>
        <taxon>Metazoa</taxon>
        <taxon>Ecdysozoa</taxon>
        <taxon>Nematoda</taxon>
        <taxon>Enoplea</taxon>
        <taxon>Dorylaimia</taxon>
        <taxon>Trichinellida</taxon>
        <taxon>Trichinellidae</taxon>
        <taxon>Trichinella</taxon>
    </lineage>
</organism>
<reference evidence="2 3" key="1">
    <citation type="submission" date="2015-01" db="EMBL/GenBank/DDBJ databases">
        <title>Evolution of Trichinella species and genotypes.</title>
        <authorList>
            <person name="Korhonen P.K."/>
            <person name="Edoardo P."/>
            <person name="Giuseppe L.R."/>
            <person name="Gasser R.B."/>
        </authorList>
    </citation>
    <scope>NUCLEOTIDE SEQUENCE [LARGE SCALE GENOMIC DNA]</scope>
    <source>
        <strain evidence="2">ISS176</strain>
    </source>
</reference>
<evidence type="ECO:0000313" key="1">
    <source>
        <dbReference type="EMBL" id="KRY95799.1"/>
    </source>
</evidence>
<accession>A0A0V1GCX1</accession>
<name>A0A0V1GCX1_TRIPS</name>
<protein>
    <submittedName>
        <fullName evidence="2">Uncharacterized protein</fullName>
    </submittedName>
</protein>
<evidence type="ECO:0000313" key="3">
    <source>
        <dbReference type="Proteomes" id="UP000054826"/>
    </source>
</evidence>